<protein>
    <submittedName>
        <fullName evidence="1">Uncharacterized protein</fullName>
    </submittedName>
</protein>
<sequence>MQQNNPNFKPNVFPSLRSDQMVLRPTSSDADIIHSLCQQVLFLGATEVICQEDQFLSQTLQFQVQPLSSNFPIVSHQTMSFICPLYRIQSKAFQQAQKIGHHHPVAYQPHLVAKGRL</sequence>
<dbReference type="AlphaFoldDB" id="A0A822XJN4"/>
<reference evidence="1 2" key="1">
    <citation type="journal article" date="2020" name="Mol. Biol. Evol.">
        <title>Distinct Expression and Methylation Patterns for Genes with Different Fates following a Single Whole-Genome Duplication in Flowering Plants.</title>
        <authorList>
            <person name="Shi T."/>
            <person name="Rahmani R.S."/>
            <person name="Gugger P.F."/>
            <person name="Wang M."/>
            <person name="Li H."/>
            <person name="Zhang Y."/>
            <person name="Li Z."/>
            <person name="Wang Q."/>
            <person name="Van de Peer Y."/>
            <person name="Marchal K."/>
            <person name="Chen J."/>
        </authorList>
    </citation>
    <scope>NUCLEOTIDE SEQUENCE [LARGE SCALE GENOMIC DNA]</scope>
    <source>
        <tissue evidence="1">Leaf</tissue>
    </source>
</reference>
<proteinExistence type="predicted"/>
<gene>
    <name evidence="1" type="ORF">HUJ06_023217</name>
</gene>
<evidence type="ECO:0000313" key="2">
    <source>
        <dbReference type="Proteomes" id="UP000607653"/>
    </source>
</evidence>
<dbReference type="Proteomes" id="UP000607653">
    <property type="component" value="Unassembled WGS sequence"/>
</dbReference>
<keyword evidence="2" id="KW-1185">Reference proteome</keyword>
<comment type="caution">
    <text evidence="1">The sequence shown here is derived from an EMBL/GenBank/DDBJ whole genome shotgun (WGS) entry which is preliminary data.</text>
</comment>
<organism evidence="1 2">
    <name type="scientific">Nelumbo nucifera</name>
    <name type="common">Sacred lotus</name>
    <dbReference type="NCBI Taxonomy" id="4432"/>
    <lineage>
        <taxon>Eukaryota</taxon>
        <taxon>Viridiplantae</taxon>
        <taxon>Streptophyta</taxon>
        <taxon>Embryophyta</taxon>
        <taxon>Tracheophyta</taxon>
        <taxon>Spermatophyta</taxon>
        <taxon>Magnoliopsida</taxon>
        <taxon>Proteales</taxon>
        <taxon>Nelumbonaceae</taxon>
        <taxon>Nelumbo</taxon>
    </lineage>
</organism>
<dbReference type="EMBL" id="DUZY01000001">
    <property type="protein sequence ID" value="DAD21754.1"/>
    <property type="molecule type" value="Genomic_DNA"/>
</dbReference>
<accession>A0A822XJN4</accession>
<evidence type="ECO:0000313" key="1">
    <source>
        <dbReference type="EMBL" id="DAD21754.1"/>
    </source>
</evidence>
<name>A0A822XJN4_NELNU</name>